<feature type="region of interest" description="Disordered" evidence="7">
    <location>
        <begin position="559"/>
        <end position="578"/>
    </location>
</feature>
<feature type="region of interest" description="Disordered" evidence="7">
    <location>
        <begin position="239"/>
        <end position="452"/>
    </location>
</feature>
<dbReference type="PANTHER" id="PTHR13220">
    <property type="entry name" value="TIMELESS INTERACTING-RELATED"/>
    <property type="match status" value="1"/>
</dbReference>
<proteinExistence type="inferred from homology"/>
<evidence type="ECO:0000256" key="6">
    <source>
        <dbReference type="RuleBase" id="RU366049"/>
    </source>
</evidence>
<comment type="similarity">
    <text evidence="2 6">Belongs to the CSM3 family.</text>
</comment>
<dbReference type="InterPro" id="IPR040038">
    <property type="entry name" value="TIPIN/Csm3/Swi3"/>
</dbReference>
<keyword evidence="3 6" id="KW-0227">DNA damage</keyword>
<feature type="compositionally biased region" description="Basic and acidic residues" evidence="7">
    <location>
        <begin position="243"/>
        <end position="281"/>
    </location>
</feature>
<dbReference type="RefSeq" id="XP_014675724.1">
    <property type="nucleotide sequence ID" value="XM_014820238.1"/>
</dbReference>
<comment type="function">
    <text evidence="6">Plays an important role in the control of DNA replication and the maintenance of replication fork stability.</text>
</comment>
<dbReference type="Proteomes" id="UP000695022">
    <property type="component" value="Unplaced"/>
</dbReference>
<evidence type="ECO:0000256" key="3">
    <source>
        <dbReference type="ARBA" id="ARBA00022763"/>
    </source>
</evidence>
<name>A0ABM1EU53_PRICU</name>
<dbReference type="InterPro" id="IPR012923">
    <property type="entry name" value="Csm3"/>
</dbReference>
<feature type="domain" description="Chromosome segregation in meiosis protein 3" evidence="8">
    <location>
        <begin position="72"/>
        <end position="153"/>
    </location>
</feature>
<dbReference type="RefSeq" id="XP_014675725.1">
    <property type="nucleotide sequence ID" value="XM_014820239.1"/>
</dbReference>
<feature type="region of interest" description="Disordered" evidence="7">
    <location>
        <begin position="43"/>
        <end position="63"/>
    </location>
</feature>
<evidence type="ECO:0000256" key="4">
    <source>
        <dbReference type="ARBA" id="ARBA00023242"/>
    </source>
</evidence>
<dbReference type="PANTHER" id="PTHR13220:SF11">
    <property type="entry name" value="TIMELESS-INTERACTING PROTEIN"/>
    <property type="match status" value="1"/>
</dbReference>
<evidence type="ECO:0000256" key="5">
    <source>
        <dbReference type="ARBA" id="ARBA00023306"/>
    </source>
</evidence>
<keyword evidence="5 6" id="KW-0131">Cell cycle</keyword>
<keyword evidence="4 6" id="KW-0539">Nucleus</keyword>
<feature type="compositionally biased region" description="Basic and acidic residues" evidence="7">
    <location>
        <begin position="392"/>
        <end position="420"/>
    </location>
</feature>
<gene>
    <name evidence="10 11" type="primary">LOC106815733</name>
</gene>
<feature type="compositionally biased region" description="Low complexity" evidence="7">
    <location>
        <begin position="336"/>
        <end position="346"/>
    </location>
</feature>
<keyword evidence="9" id="KW-1185">Reference proteome</keyword>
<evidence type="ECO:0000256" key="1">
    <source>
        <dbReference type="ARBA" id="ARBA00004123"/>
    </source>
</evidence>
<evidence type="ECO:0000313" key="11">
    <source>
        <dbReference type="RefSeq" id="XP_014675725.1"/>
    </source>
</evidence>
<sequence>MMQSIDLEMDDLFGDDIGDDIVATAQLNGDMDQGDIRVQQDGAVSDDGVMPPDMDNKADEKKVRRTLRPQPKLDPTRLCGDRGLPILTDLFKNVQFKGKGHEVDDLNKLMLSLEHWGHRLFPKMPFDEFLQRLETLGKKKAVQVCLSKIRMDMPILDDDFVLRGEDEERDGEAASSPPPPRDEIEIMDEEEEFDELVADKRQQHHHGESSIESETAAFFASPENRAVLTDTMALSSEQLSRIEANKRRAMEKRQARSHGERATFDRSLHDRPTTDAADKDVPSSSASPPLREAPPGETNERNDNRAAVADDDDRMLNEDEMLQMMCDAMETDEAAAETPAPEAASARLSETESGSADVAPRPTVLPPDGDTDVSEGCHEEARGPAPIPDAADDAKRALDRESGDAEVESGRDLASDDRPPSADAPRVASPDVRAAEADAGRTGNDGSGRTDAGVAVAAGEGVAALSAAAMEVNNANCAENKWKSAAQTSSDFNDYMEEDEEEEEEGAVLSAAAVEVTAGSADPAASAMTMESEGGTRQGGAVRNVDTVEDEEETLNLVLEFSTEDSEVTDSEVGAAPK</sequence>
<reference evidence="10 11" key="1">
    <citation type="submission" date="2025-05" db="UniProtKB">
        <authorList>
            <consortium name="RefSeq"/>
        </authorList>
    </citation>
    <scope>IDENTIFICATION</scope>
</reference>
<evidence type="ECO:0000256" key="7">
    <source>
        <dbReference type="SAM" id="MobiDB-lite"/>
    </source>
</evidence>
<feature type="compositionally biased region" description="Acidic residues" evidence="7">
    <location>
        <begin position="309"/>
        <end position="321"/>
    </location>
</feature>
<feature type="region of interest" description="Disordered" evidence="7">
    <location>
        <begin position="520"/>
        <end position="551"/>
    </location>
</feature>
<dbReference type="GeneID" id="106815733"/>
<dbReference type="Pfam" id="PF07962">
    <property type="entry name" value="Swi3"/>
    <property type="match status" value="1"/>
</dbReference>
<organism evidence="9 10">
    <name type="scientific">Priapulus caudatus</name>
    <name type="common">Priapulid worm</name>
    <dbReference type="NCBI Taxonomy" id="37621"/>
    <lineage>
        <taxon>Eukaryota</taxon>
        <taxon>Metazoa</taxon>
        <taxon>Ecdysozoa</taxon>
        <taxon>Scalidophora</taxon>
        <taxon>Priapulida</taxon>
        <taxon>Priapulimorpha</taxon>
        <taxon>Priapulimorphida</taxon>
        <taxon>Priapulidae</taxon>
        <taxon>Priapulus</taxon>
    </lineage>
</organism>
<evidence type="ECO:0000259" key="8">
    <source>
        <dbReference type="Pfam" id="PF07962"/>
    </source>
</evidence>
<evidence type="ECO:0000313" key="10">
    <source>
        <dbReference type="RefSeq" id="XP_014675724.1"/>
    </source>
</evidence>
<evidence type="ECO:0000313" key="9">
    <source>
        <dbReference type="Proteomes" id="UP000695022"/>
    </source>
</evidence>
<accession>A0ABM1EU53</accession>
<protein>
    <recommendedName>
        <fullName evidence="6">TIMELESS-interacting protein</fullName>
    </recommendedName>
</protein>
<evidence type="ECO:0000256" key="2">
    <source>
        <dbReference type="ARBA" id="ARBA00006075"/>
    </source>
</evidence>
<comment type="subcellular location">
    <subcellularLocation>
        <location evidence="1 6">Nucleus</location>
    </subcellularLocation>
</comment>